<proteinExistence type="predicted"/>
<dbReference type="Pfam" id="PF05485">
    <property type="entry name" value="THAP"/>
    <property type="match status" value="1"/>
</dbReference>
<keyword evidence="4 5" id="KW-0238">DNA-binding</keyword>
<evidence type="ECO:0000256" key="5">
    <source>
        <dbReference type="PROSITE-ProRule" id="PRU00309"/>
    </source>
</evidence>
<dbReference type="SMART" id="SM00980">
    <property type="entry name" value="THAP"/>
    <property type="match status" value="1"/>
</dbReference>
<evidence type="ECO:0000256" key="3">
    <source>
        <dbReference type="ARBA" id="ARBA00022833"/>
    </source>
</evidence>
<keyword evidence="1" id="KW-0479">Metal-binding</keyword>
<dbReference type="InterPro" id="IPR052224">
    <property type="entry name" value="THAP_domain_protein"/>
</dbReference>
<dbReference type="PANTHER" id="PTHR46927">
    <property type="entry name" value="AGAP005574-PA"/>
    <property type="match status" value="1"/>
</dbReference>
<keyword evidence="2 5" id="KW-0863">Zinc-finger</keyword>
<evidence type="ECO:0000256" key="6">
    <source>
        <dbReference type="SAM" id="MobiDB-lite"/>
    </source>
</evidence>
<accession>A0ABN8BJ65</accession>
<evidence type="ECO:0000313" key="8">
    <source>
        <dbReference type="EMBL" id="CAH0407537.1"/>
    </source>
</evidence>
<dbReference type="Gene3D" id="6.20.210.20">
    <property type="entry name" value="THAP domain"/>
    <property type="match status" value="1"/>
</dbReference>
<dbReference type="Proteomes" id="UP001153292">
    <property type="component" value="Chromosome 9"/>
</dbReference>
<sequence length="185" mass="20787">MILQFRFPRDNVRRKQWELAVNREEKWCSTSYSAVCSEHFEASDFYITDSGLRKLSVDAVPSINISPCQEQKPTICEIDPVKVDPMDSDEVIKLKHKVKRLELLRICLVCLCAFLVVRDGRCEGVDPGEVDSDSDLGRADEPGDQRKDGKASFLPGEFWSVNAVAGDIASPRFRGGEILRNLKPG</sequence>
<evidence type="ECO:0000256" key="4">
    <source>
        <dbReference type="ARBA" id="ARBA00023125"/>
    </source>
</evidence>
<organism evidence="8 9">
    <name type="scientific">Chilo suppressalis</name>
    <name type="common">Asiatic rice borer moth</name>
    <dbReference type="NCBI Taxonomy" id="168631"/>
    <lineage>
        <taxon>Eukaryota</taxon>
        <taxon>Metazoa</taxon>
        <taxon>Ecdysozoa</taxon>
        <taxon>Arthropoda</taxon>
        <taxon>Hexapoda</taxon>
        <taxon>Insecta</taxon>
        <taxon>Pterygota</taxon>
        <taxon>Neoptera</taxon>
        <taxon>Endopterygota</taxon>
        <taxon>Lepidoptera</taxon>
        <taxon>Glossata</taxon>
        <taxon>Ditrysia</taxon>
        <taxon>Pyraloidea</taxon>
        <taxon>Crambidae</taxon>
        <taxon>Crambinae</taxon>
        <taxon>Chilo</taxon>
    </lineage>
</organism>
<keyword evidence="3" id="KW-0862">Zinc</keyword>
<evidence type="ECO:0000259" key="7">
    <source>
        <dbReference type="PROSITE" id="PS50950"/>
    </source>
</evidence>
<evidence type="ECO:0000256" key="2">
    <source>
        <dbReference type="ARBA" id="ARBA00022771"/>
    </source>
</evidence>
<dbReference type="EMBL" id="OU963902">
    <property type="protein sequence ID" value="CAH0407537.1"/>
    <property type="molecule type" value="Genomic_DNA"/>
</dbReference>
<dbReference type="InterPro" id="IPR038441">
    <property type="entry name" value="THAP_Znf_sf"/>
</dbReference>
<gene>
    <name evidence="8" type="ORF">CHILSU_LOCUS10937</name>
</gene>
<keyword evidence="9" id="KW-1185">Reference proteome</keyword>
<feature type="compositionally biased region" description="Basic and acidic residues" evidence="6">
    <location>
        <begin position="135"/>
        <end position="150"/>
    </location>
</feature>
<feature type="domain" description="THAP-type" evidence="7">
    <location>
        <begin position="1"/>
        <end position="64"/>
    </location>
</feature>
<protein>
    <recommendedName>
        <fullName evidence="7">THAP-type domain-containing protein</fullName>
    </recommendedName>
</protein>
<reference evidence="8" key="1">
    <citation type="submission" date="2021-12" db="EMBL/GenBank/DDBJ databases">
        <authorList>
            <person name="King R."/>
        </authorList>
    </citation>
    <scope>NUCLEOTIDE SEQUENCE</scope>
</reference>
<feature type="region of interest" description="Disordered" evidence="6">
    <location>
        <begin position="127"/>
        <end position="152"/>
    </location>
</feature>
<evidence type="ECO:0000256" key="1">
    <source>
        <dbReference type="ARBA" id="ARBA00022723"/>
    </source>
</evidence>
<dbReference type="PROSITE" id="PS50950">
    <property type="entry name" value="ZF_THAP"/>
    <property type="match status" value="1"/>
</dbReference>
<evidence type="ECO:0000313" key="9">
    <source>
        <dbReference type="Proteomes" id="UP001153292"/>
    </source>
</evidence>
<name>A0ABN8BJ65_CHISP</name>
<dbReference type="PANTHER" id="PTHR46927:SF3">
    <property type="entry name" value="THAP-TYPE DOMAIN-CONTAINING PROTEIN"/>
    <property type="match status" value="1"/>
</dbReference>
<dbReference type="SUPFAM" id="SSF57716">
    <property type="entry name" value="Glucocorticoid receptor-like (DNA-binding domain)"/>
    <property type="match status" value="1"/>
</dbReference>
<dbReference type="SMART" id="SM00692">
    <property type="entry name" value="DM3"/>
    <property type="match status" value="1"/>
</dbReference>
<dbReference type="InterPro" id="IPR006612">
    <property type="entry name" value="THAP_Znf"/>
</dbReference>